<keyword evidence="1 3" id="KW-0378">Hydrolase</keyword>
<evidence type="ECO:0000313" key="4">
    <source>
        <dbReference type="Proteomes" id="UP000709437"/>
    </source>
</evidence>
<dbReference type="InterPro" id="IPR000868">
    <property type="entry name" value="Isochorismatase-like_dom"/>
</dbReference>
<protein>
    <submittedName>
        <fullName evidence="3">Cysteine hydrolase</fullName>
    </submittedName>
</protein>
<evidence type="ECO:0000259" key="2">
    <source>
        <dbReference type="Pfam" id="PF00857"/>
    </source>
</evidence>
<accession>A0A9Q2W5I8</accession>
<dbReference type="EMBL" id="JAHEWX010000013">
    <property type="protein sequence ID" value="MBT1542293.1"/>
    <property type="molecule type" value="Genomic_DNA"/>
</dbReference>
<dbReference type="PANTHER" id="PTHR43540">
    <property type="entry name" value="PEROXYUREIDOACRYLATE/UREIDOACRYLATE AMIDOHYDROLASE-RELATED"/>
    <property type="match status" value="1"/>
</dbReference>
<dbReference type="RefSeq" id="WP_017885726.1">
    <property type="nucleotide sequence ID" value="NZ_JAHEWX010000013.1"/>
</dbReference>
<reference evidence="3" key="1">
    <citation type="submission" date="2021-05" db="EMBL/GenBank/DDBJ databases">
        <title>Whole genome sequence of Curtobacterium flaccumfaciens pv. flaccumfaciens strain CFBP 3417.</title>
        <authorList>
            <person name="Osdaghi E."/>
            <person name="Taghouti G."/>
            <person name="Portier P."/>
            <person name="Fazliarab A."/>
            <person name="Taghavi S.M."/>
            <person name="Briand M."/>
            <person name="Le-Saux M."/>
            <person name="Jacques M.-A."/>
        </authorList>
    </citation>
    <scope>NUCLEOTIDE SEQUENCE</scope>
    <source>
        <strain evidence="3">CFBP 3417</strain>
    </source>
</reference>
<evidence type="ECO:0000313" key="3">
    <source>
        <dbReference type="EMBL" id="MBT1542293.1"/>
    </source>
</evidence>
<organism evidence="3 4">
    <name type="scientific">Curtobacterium flaccumfaciens pv. flaccumfaciens</name>
    <dbReference type="NCBI Taxonomy" id="138532"/>
    <lineage>
        <taxon>Bacteria</taxon>
        <taxon>Bacillati</taxon>
        <taxon>Actinomycetota</taxon>
        <taxon>Actinomycetes</taxon>
        <taxon>Micrococcales</taxon>
        <taxon>Microbacteriaceae</taxon>
        <taxon>Curtobacterium</taxon>
    </lineage>
</organism>
<feature type="domain" description="Isochorismatase-like" evidence="2">
    <location>
        <begin position="10"/>
        <end position="179"/>
    </location>
</feature>
<dbReference type="AlphaFoldDB" id="A0A9Q2W5I8"/>
<dbReference type="InterPro" id="IPR050272">
    <property type="entry name" value="Isochorismatase-like_hydrls"/>
</dbReference>
<dbReference type="Gene3D" id="3.40.50.850">
    <property type="entry name" value="Isochorismatase-like"/>
    <property type="match status" value="1"/>
</dbReference>
<dbReference type="GeneID" id="99623764"/>
<proteinExistence type="predicted"/>
<dbReference type="Proteomes" id="UP000709437">
    <property type="component" value="Unassembled WGS sequence"/>
</dbReference>
<dbReference type="CDD" id="cd00431">
    <property type="entry name" value="cysteine_hydrolases"/>
    <property type="match status" value="1"/>
</dbReference>
<comment type="caution">
    <text evidence="3">The sequence shown here is derived from an EMBL/GenBank/DDBJ whole genome shotgun (WGS) entry which is preliminary data.</text>
</comment>
<gene>
    <name evidence="3" type="ORF">KK103_11020</name>
</gene>
<evidence type="ECO:0000256" key="1">
    <source>
        <dbReference type="ARBA" id="ARBA00022801"/>
    </source>
</evidence>
<dbReference type="SUPFAM" id="SSF52499">
    <property type="entry name" value="Isochorismatase-like hydrolases"/>
    <property type="match status" value="1"/>
</dbReference>
<sequence>MSAEVPDDAWLVVIDMQQVFTGENPWAAPRFDHAGAGIERLLPRFTGRTVFTRFVAPVQPEGAWVPYYREWPFALLPDADPLYALTEPFASAAADRNDPVVTEPTFGKWGTGLQAVVGDHPHLVLTGVSTDCCVLSTALAAADAGATVTVVADACAGASDADHDRALAVMRLYAPLITVVDSVREL</sequence>
<name>A0A9Q2W5I8_9MICO</name>
<dbReference type="Pfam" id="PF00857">
    <property type="entry name" value="Isochorismatase"/>
    <property type="match status" value="1"/>
</dbReference>
<dbReference type="InterPro" id="IPR036380">
    <property type="entry name" value="Isochorismatase-like_sf"/>
</dbReference>
<dbReference type="GO" id="GO:0016787">
    <property type="term" value="F:hydrolase activity"/>
    <property type="evidence" value="ECO:0007669"/>
    <property type="project" value="UniProtKB-KW"/>
</dbReference>
<dbReference type="PANTHER" id="PTHR43540:SF6">
    <property type="entry name" value="ISOCHORISMATASE-LIKE DOMAIN-CONTAINING PROTEIN"/>
    <property type="match status" value="1"/>
</dbReference>